<dbReference type="Pfam" id="PF00072">
    <property type="entry name" value="Response_reg"/>
    <property type="match status" value="1"/>
</dbReference>
<feature type="compositionally biased region" description="Low complexity" evidence="4">
    <location>
        <begin position="304"/>
        <end position="320"/>
    </location>
</feature>
<dbReference type="InterPro" id="IPR039420">
    <property type="entry name" value="WalR-like"/>
</dbReference>
<feature type="DNA-binding region" description="OmpR/PhoB-type" evidence="3">
    <location>
        <begin position="196"/>
        <end position="302"/>
    </location>
</feature>
<dbReference type="PROSITE" id="PS51755">
    <property type="entry name" value="OMPR_PHOB"/>
    <property type="match status" value="1"/>
</dbReference>
<evidence type="ECO:0008006" key="9">
    <source>
        <dbReference type="Google" id="ProtNLM"/>
    </source>
</evidence>
<dbReference type="SMART" id="SM00448">
    <property type="entry name" value="REC"/>
    <property type="match status" value="1"/>
</dbReference>
<reference evidence="8" key="1">
    <citation type="journal article" date="2019" name="Int. J. Syst. Evol. Microbiol.">
        <title>The Global Catalogue of Microorganisms (GCM) 10K type strain sequencing project: providing services to taxonomists for standard genome sequencing and annotation.</title>
        <authorList>
            <consortium name="The Broad Institute Genomics Platform"/>
            <consortium name="The Broad Institute Genome Sequencing Center for Infectious Disease"/>
            <person name="Wu L."/>
            <person name="Ma J."/>
        </authorList>
    </citation>
    <scope>NUCLEOTIDE SEQUENCE [LARGE SCALE GENOMIC DNA]</scope>
    <source>
        <strain evidence="8">JCM 18532</strain>
    </source>
</reference>
<dbReference type="SUPFAM" id="SSF46894">
    <property type="entry name" value="C-terminal effector domain of the bipartite response regulators"/>
    <property type="match status" value="1"/>
</dbReference>
<feature type="region of interest" description="Disordered" evidence="4">
    <location>
        <begin position="160"/>
        <end position="186"/>
    </location>
</feature>
<dbReference type="CDD" id="cd17574">
    <property type="entry name" value="REC_OmpR"/>
    <property type="match status" value="1"/>
</dbReference>
<feature type="compositionally biased region" description="Acidic residues" evidence="4">
    <location>
        <begin position="169"/>
        <end position="180"/>
    </location>
</feature>
<evidence type="ECO:0000256" key="3">
    <source>
        <dbReference type="PROSITE-ProRule" id="PRU01091"/>
    </source>
</evidence>
<dbReference type="Gene3D" id="3.40.50.2300">
    <property type="match status" value="1"/>
</dbReference>
<dbReference type="InterPro" id="IPR016032">
    <property type="entry name" value="Sig_transdc_resp-reg_C-effctor"/>
</dbReference>
<gene>
    <name evidence="7" type="ORF">GCM10023350_05160</name>
</gene>
<keyword evidence="1 3" id="KW-0238">DNA-binding</keyword>
<keyword evidence="2" id="KW-0597">Phosphoprotein</keyword>
<dbReference type="Gene3D" id="1.10.10.10">
    <property type="entry name" value="Winged helix-like DNA-binding domain superfamily/Winged helix DNA-binding domain"/>
    <property type="match status" value="1"/>
</dbReference>
<dbReference type="RefSeq" id="WP_345524999.1">
    <property type="nucleotide sequence ID" value="NZ_BAABKN010000005.1"/>
</dbReference>
<dbReference type="SUPFAM" id="SSF52172">
    <property type="entry name" value="CheY-like"/>
    <property type="match status" value="1"/>
</dbReference>
<protein>
    <recommendedName>
        <fullName evidence="9">Response regulator transcription factor</fullName>
    </recommendedName>
</protein>
<proteinExistence type="predicted"/>
<evidence type="ECO:0000256" key="1">
    <source>
        <dbReference type="ARBA" id="ARBA00023125"/>
    </source>
</evidence>
<dbReference type="InterPro" id="IPR011006">
    <property type="entry name" value="CheY-like_superfamily"/>
</dbReference>
<comment type="caution">
    <text evidence="7">The sequence shown here is derived from an EMBL/GenBank/DDBJ whole genome shotgun (WGS) entry which is preliminary data.</text>
</comment>
<dbReference type="InterPro" id="IPR001867">
    <property type="entry name" value="OmpR/PhoB-type_DNA-bd"/>
</dbReference>
<evidence type="ECO:0000259" key="6">
    <source>
        <dbReference type="PROSITE" id="PS51755"/>
    </source>
</evidence>
<dbReference type="PANTHER" id="PTHR48111:SF50">
    <property type="entry name" value="KDP OPERON TRANSCRIPTIONAL REGULATORY PROTEIN KDPE"/>
    <property type="match status" value="1"/>
</dbReference>
<dbReference type="Proteomes" id="UP001499882">
    <property type="component" value="Unassembled WGS sequence"/>
</dbReference>
<evidence type="ECO:0000313" key="7">
    <source>
        <dbReference type="EMBL" id="GAA4725521.1"/>
    </source>
</evidence>
<evidence type="ECO:0000259" key="5">
    <source>
        <dbReference type="PROSITE" id="PS50110"/>
    </source>
</evidence>
<dbReference type="InterPro" id="IPR036388">
    <property type="entry name" value="WH-like_DNA-bd_sf"/>
</dbReference>
<evidence type="ECO:0000256" key="4">
    <source>
        <dbReference type="SAM" id="MobiDB-lite"/>
    </source>
</evidence>
<evidence type="ECO:0000256" key="2">
    <source>
        <dbReference type="PROSITE-ProRule" id="PRU00169"/>
    </source>
</evidence>
<evidence type="ECO:0000313" key="8">
    <source>
        <dbReference type="Proteomes" id="UP001499882"/>
    </source>
</evidence>
<keyword evidence="8" id="KW-1185">Reference proteome</keyword>
<feature type="modified residue" description="4-aspartylphosphate" evidence="2">
    <location>
        <position position="60"/>
    </location>
</feature>
<name>A0ABP8YAQ8_9ACTN</name>
<dbReference type="InterPro" id="IPR001789">
    <property type="entry name" value="Sig_transdc_resp-reg_receiver"/>
</dbReference>
<accession>A0ABP8YAQ8</accession>
<dbReference type="PROSITE" id="PS50110">
    <property type="entry name" value="RESPONSE_REGULATORY"/>
    <property type="match status" value="1"/>
</dbReference>
<feature type="domain" description="Response regulatory" evidence="5">
    <location>
        <begin position="11"/>
        <end position="124"/>
    </location>
</feature>
<feature type="domain" description="OmpR/PhoB-type" evidence="6">
    <location>
        <begin position="196"/>
        <end position="302"/>
    </location>
</feature>
<sequence>MSEASGASGPIALVIEDDEDTTALLEVVLTQAGFSVLTADNGADGIALAREHRPALATIDVTMPEMDGLEATRRIREFSPTYIVIISSKSQERDILAGFDAGADDYVPKPIRPVELRARLAAVARRPVAGIAGSASAPAWEPADVDAARSAYLERVVAGQPIDTSATDGTEEVEGEEDTGQDGRDGMLEVGMRFVGSWLEFRGLRINPARGIVVVDDRLVDMPQEQTDLLEILMYAGTRTLTSRQLAMRLRGQTEETSTTTAMQDQRWVEALMTGLRLRIKDEESAPRWFETLPNGRYRLVRPDAGSGDDAATQDDAGGT</sequence>
<feature type="region of interest" description="Disordered" evidence="4">
    <location>
        <begin position="301"/>
        <end position="320"/>
    </location>
</feature>
<dbReference type="EMBL" id="BAABKN010000005">
    <property type="protein sequence ID" value="GAA4725521.1"/>
    <property type="molecule type" value="Genomic_DNA"/>
</dbReference>
<dbReference type="PANTHER" id="PTHR48111">
    <property type="entry name" value="REGULATOR OF RPOS"/>
    <property type="match status" value="1"/>
</dbReference>
<organism evidence="7 8">
    <name type="scientific">Nocardioides endophyticus</name>
    <dbReference type="NCBI Taxonomy" id="1353775"/>
    <lineage>
        <taxon>Bacteria</taxon>
        <taxon>Bacillati</taxon>
        <taxon>Actinomycetota</taxon>
        <taxon>Actinomycetes</taxon>
        <taxon>Propionibacteriales</taxon>
        <taxon>Nocardioidaceae</taxon>
        <taxon>Nocardioides</taxon>
    </lineage>
</organism>